<feature type="compositionally biased region" description="Polar residues" evidence="1">
    <location>
        <begin position="16"/>
        <end position="29"/>
    </location>
</feature>
<feature type="region of interest" description="Disordered" evidence="1">
    <location>
        <begin position="14"/>
        <end position="39"/>
    </location>
</feature>
<reference evidence="2" key="1">
    <citation type="submission" date="2018-02" db="EMBL/GenBank/DDBJ databases">
        <title>Rhizophora mucronata_Transcriptome.</title>
        <authorList>
            <person name="Meera S.P."/>
            <person name="Sreeshan A."/>
            <person name="Augustine A."/>
        </authorList>
    </citation>
    <scope>NUCLEOTIDE SEQUENCE</scope>
    <source>
        <tissue evidence="2">Leaf</tissue>
    </source>
</reference>
<evidence type="ECO:0000256" key="1">
    <source>
        <dbReference type="SAM" id="MobiDB-lite"/>
    </source>
</evidence>
<organism evidence="2">
    <name type="scientific">Rhizophora mucronata</name>
    <name type="common">Asiatic mangrove</name>
    <dbReference type="NCBI Taxonomy" id="61149"/>
    <lineage>
        <taxon>Eukaryota</taxon>
        <taxon>Viridiplantae</taxon>
        <taxon>Streptophyta</taxon>
        <taxon>Embryophyta</taxon>
        <taxon>Tracheophyta</taxon>
        <taxon>Spermatophyta</taxon>
        <taxon>Magnoliopsida</taxon>
        <taxon>eudicotyledons</taxon>
        <taxon>Gunneridae</taxon>
        <taxon>Pentapetalae</taxon>
        <taxon>rosids</taxon>
        <taxon>fabids</taxon>
        <taxon>Malpighiales</taxon>
        <taxon>Rhizophoraceae</taxon>
        <taxon>Rhizophora</taxon>
    </lineage>
</organism>
<accession>A0A2P2NUB8</accession>
<evidence type="ECO:0000313" key="2">
    <source>
        <dbReference type="EMBL" id="MBX45951.1"/>
    </source>
</evidence>
<dbReference type="AlphaFoldDB" id="A0A2P2NUB8"/>
<protein>
    <submittedName>
        <fullName evidence="2">Uncharacterized protein</fullName>
    </submittedName>
</protein>
<proteinExistence type="predicted"/>
<name>A0A2P2NUB8_RHIMU</name>
<sequence>MVLDTVNCNREEDTYRQTATERSLDTIQVQGPEDLLQQY</sequence>
<dbReference type="EMBL" id="GGEC01065467">
    <property type="protein sequence ID" value="MBX45951.1"/>
    <property type="molecule type" value="Transcribed_RNA"/>
</dbReference>